<evidence type="ECO:0000313" key="2">
    <source>
        <dbReference type="WBParaSite" id="nRc.2.0.1.t18066-RA"/>
    </source>
</evidence>
<organism evidence="1 2">
    <name type="scientific">Romanomermis culicivorax</name>
    <name type="common">Nematode worm</name>
    <dbReference type="NCBI Taxonomy" id="13658"/>
    <lineage>
        <taxon>Eukaryota</taxon>
        <taxon>Metazoa</taxon>
        <taxon>Ecdysozoa</taxon>
        <taxon>Nematoda</taxon>
        <taxon>Enoplea</taxon>
        <taxon>Dorylaimia</taxon>
        <taxon>Mermithida</taxon>
        <taxon>Mermithoidea</taxon>
        <taxon>Mermithidae</taxon>
        <taxon>Romanomermis</taxon>
    </lineage>
</organism>
<reference evidence="2" key="1">
    <citation type="submission" date="2022-11" db="UniProtKB">
        <authorList>
            <consortium name="WormBaseParasite"/>
        </authorList>
    </citation>
    <scope>IDENTIFICATION</scope>
</reference>
<dbReference type="WBParaSite" id="nRc.2.0.1.t18066-RA">
    <property type="protein sequence ID" value="nRc.2.0.1.t18066-RA"/>
    <property type="gene ID" value="nRc.2.0.1.g18066"/>
</dbReference>
<proteinExistence type="predicted"/>
<evidence type="ECO:0000313" key="1">
    <source>
        <dbReference type="Proteomes" id="UP000887565"/>
    </source>
</evidence>
<accession>A0A915IWA0</accession>
<protein>
    <submittedName>
        <fullName evidence="2">Uncharacterized protein</fullName>
    </submittedName>
</protein>
<keyword evidence="1" id="KW-1185">Reference proteome</keyword>
<sequence>MCDEQLNYQPEIKSFTNADLIRCHRILQPSLIGSFLSRCSTTISGRDNYMNDDLMGKDRSEFEVE</sequence>
<dbReference type="AlphaFoldDB" id="A0A915IWA0"/>
<dbReference type="Proteomes" id="UP000887565">
    <property type="component" value="Unplaced"/>
</dbReference>
<name>A0A915IWA0_ROMCU</name>